<organism evidence="2 3">
    <name type="scientific">Serratia nevei</name>
    <dbReference type="NCBI Taxonomy" id="2703794"/>
    <lineage>
        <taxon>Bacteria</taxon>
        <taxon>Pseudomonadati</taxon>
        <taxon>Pseudomonadota</taxon>
        <taxon>Gammaproteobacteria</taxon>
        <taxon>Enterobacterales</taxon>
        <taxon>Yersiniaceae</taxon>
        <taxon>Serratia</taxon>
    </lineage>
</organism>
<comment type="caution">
    <text evidence="2">The sequence shown here is derived from an EMBL/GenBank/DDBJ whole genome shotgun (WGS) entry which is preliminary data.</text>
</comment>
<feature type="non-terminal residue" evidence="2">
    <location>
        <position position="1"/>
    </location>
</feature>
<evidence type="ECO:0000259" key="1">
    <source>
        <dbReference type="Pfam" id="PF21082"/>
    </source>
</evidence>
<dbReference type="InterPro" id="IPR011066">
    <property type="entry name" value="MscS_channel_C_sf"/>
</dbReference>
<dbReference type="EMBL" id="JARTLO010000068">
    <property type="protein sequence ID" value="MDK4769355.1"/>
    <property type="molecule type" value="Genomic_DNA"/>
</dbReference>
<dbReference type="Proteomes" id="UP001173597">
    <property type="component" value="Unassembled WGS sequence"/>
</dbReference>
<proteinExistence type="predicted"/>
<dbReference type="SUPFAM" id="SSF82689">
    <property type="entry name" value="Mechanosensitive channel protein MscS (YggB), C-terminal domain"/>
    <property type="match status" value="1"/>
</dbReference>
<sequence length="109" mass="12204">VTIALTFPTSIDPEQVRNILLSAYNEYETILETPAPYVRFSQLGPDGIILSVTGYVPSPRMVGATKSELLFNILKLLRAQEVSLSSPQEVVFMKQQATRYQTNEEEHSS</sequence>
<gene>
    <name evidence="2" type="ORF">P9854_26765</name>
</gene>
<dbReference type="Gene3D" id="3.30.70.100">
    <property type="match status" value="1"/>
</dbReference>
<dbReference type="InterPro" id="IPR049278">
    <property type="entry name" value="MS_channel_C"/>
</dbReference>
<evidence type="ECO:0000313" key="3">
    <source>
        <dbReference type="Proteomes" id="UP001173597"/>
    </source>
</evidence>
<dbReference type="PANTHER" id="PTHR30347:SF9">
    <property type="entry name" value="MINICONDUCTANCE MECHANOSENSITIVE CHANNEL MSCM"/>
    <property type="match status" value="1"/>
</dbReference>
<dbReference type="InterPro" id="IPR052702">
    <property type="entry name" value="MscS-like_channel"/>
</dbReference>
<evidence type="ECO:0000313" key="2">
    <source>
        <dbReference type="EMBL" id="MDK4769355.1"/>
    </source>
</evidence>
<feature type="domain" description="Mechanosensitive ion channel MscS C-terminal" evidence="1">
    <location>
        <begin position="3"/>
        <end position="83"/>
    </location>
</feature>
<name>A0AAW6XDN1_9GAMM</name>
<protein>
    <submittedName>
        <fullName evidence="2">Mechanosensitive ion channel</fullName>
    </submittedName>
</protein>
<dbReference type="AlphaFoldDB" id="A0AAW6XDN1"/>
<dbReference type="Pfam" id="PF21082">
    <property type="entry name" value="MS_channel_3rd"/>
    <property type="match status" value="1"/>
</dbReference>
<accession>A0AAW6XDN1</accession>
<reference evidence="2" key="1">
    <citation type="submission" date="2023-01" db="EMBL/GenBank/DDBJ databases">
        <title>Genomic dissection of endemic carbapenem resistance: metallo-beta-lactamase gene dissemination through clonal, plasmid and integron transfer pathways.</title>
        <authorList>
            <person name="Macesic N."/>
        </authorList>
    </citation>
    <scope>NUCLEOTIDE SEQUENCE</scope>
    <source>
        <strain evidence="2">CPO573</strain>
    </source>
</reference>
<dbReference type="PANTHER" id="PTHR30347">
    <property type="entry name" value="POTASSIUM CHANNEL RELATED"/>
    <property type="match status" value="1"/>
</dbReference>
<dbReference type="GO" id="GO:0016020">
    <property type="term" value="C:membrane"/>
    <property type="evidence" value="ECO:0007669"/>
    <property type="project" value="InterPro"/>
</dbReference>